<comment type="caution">
    <text evidence="1">The sequence shown here is derived from an EMBL/GenBank/DDBJ whole genome shotgun (WGS) entry which is preliminary data.</text>
</comment>
<evidence type="ECO:0000313" key="2">
    <source>
        <dbReference type="Proteomes" id="UP000807504"/>
    </source>
</evidence>
<accession>A0A8T0E7I4</accession>
<dbReference type="EMBL" id="JABXBU010002230">
    <property type="protein sequence ID" value="KAF8767338.1"/>
    <property type="molecule type" value="Genomic_DNA"/>
</dbReference>
<reference evidence="1" key="1">
    <citation type="journal article" date="2020" name="bioRxiv">
        <title>Chromosome-level reference genome of the European wasp spider Argiope bruennichi: a resource for studies on range expansion and evolutionary adaptation.</title>
        <authorList>
            <person name="Sheffer M.M."/>
            <person name="Hoppe A."/>
            <person name="Krehenwinkel H."/>
            <person name="Uhl G."/>
            <person name="Kuss A.W."/>
            <person name="Jensen L."/>
            <person name="Jensen C."/>
            <person name="Gillespie R.G."/>
            <person name="Hoff K.J."/>
            <person name="Prost S."/>
        </authorList>
    </citation>
    <scope>NUCLEOTIDE SEQUENCE</scope>
</reference>
<protein>
    <submittedName>
        <fullName evidence="1">Uncharacterized protein</fullName>
    </submittedName>
</protein>
<dbReference type="Proteomes" id="UP000807504">
    <property type="component" value="Unassembled WGS sequence"/>
</dbReference>
<dbReference type="AlphaFoldDB" id="A0A8T0E7I4"/>
<gene>
    <name evidence="1" type="ORF">HNY73_020317</name>
</gene>
<evidence type="ECO:0000313" key="1">
    <source>
        <dbReference type="EMBL" id="KAF8767338.1"/>
    </source>
</evidence>
<sequence>MTYLDREAALCARCQWQHSRSTSSCTQPQQYIAKPQQYAAQPQQYAVSPNSMQLSPINSPLSTLSSCSSRSSSATGNVRVNMNGSYGSFPIPTKKKINEIGCYCFFCSIKLMFE</sequence>
<name>A0A8T0E7I4_ARGBR</name>
<keyword evidence="2" id="KW-1185">Reference proteome</keyword>
<proteinExistence type="predicted"/>
<reference evidence="1" key="2">
    <citation type="submission" date="2020-06" db="EMBL/GenBank/DDBJ databases">
        <authorList>
            <person name="Sheffer M."/>
        </authorList>
    </citation>
    <scope>NUCLEOTIDE SEQUENCE</scope>
</reference>
<organism evidence="1 2">
    <name type="scientific">Argiope bruennichi</name>
    <name type="common">Wasp spider</name>
    <name type="synonym">Aranea bruennichi</name>
    <dbReference type="NCBI Taxonomy" id="94029"/>
    <lineage>
        <taxon>Eukaryota</taxon>
        <taxon>Metazoa</taxon>
        <taxon>Ecdysozoa</taxon>
        <taxon>Arthropoda</taxon>
        <taxon>Chelicerata</taxon>
        <taxon>Arachnida</taxon>
        <taxon>Araneae</taxon>
        <taxon>Araneomorphae</taxon>
        <taxon>Entelegynae</taxon>
        <taxon>Araneoidea</taxon>
        <taxon>Araneidae</taxon>
        <taxon>Argiope</taxon>
    </lineage>
</organism>